<dbReference type="Pfam" id="PF25917">
    <property type="entry name" value="BSH_RND"/>
    <property type="match status" value="1"/>
</dbReference>
<reference evidence="8" key="1">
    <citation type="submission" date="2023-08" db="EMBL/GenBank/DDBJ databases">
        <title>Functional and genomic diversity of the sorghum phyllosphere microbiome.</title>
        <authorList>
            <person name="Shade A."/>
        </authorList>
    </citation>
    <scope>NUCLEOTIDE SEQUENCE</scope>
    <source>
        <strain evidence="8">SORGH_AS_0974</strain>
    </source>
</reference>
<dbReference type="Pfam" id="PF25967">
    <property type="entry name" value="RND-MFP_C"/>
    <property type="match status" value="1"/>
</dbReference>
<comment type="subcellular location">
    <subcellularLocation>
        <location evidence="1">Cell envelope</location>
    </subcellularLocation>
</comment>
<comment type="caution">
    <text evidence="8">The sequence shown here is derived from an EMBL/GenBank/DDBJ whole genome shotgun (WGS) entry which is preliminary data.</text>
</comment>
<dbReference type="AlphaFoldDB" id="A0AAJ2BI16"/>
<dbReference type="Proteomes" id="UP001255601">
    <property type="component" value="Unassembled WGS sequence"/>
</dbReference>
<dbReference type="Gene3D" id="2.40.420.20">
    <property type="match status" value="1"/>
</dbReference>
<evidence type="ECO:0000313" key="8">
    <source>
        <dbReference type="EMBL" id="MDR6103341.1"/>
    </source>
</evidence>
<keyword evidence="3" id="KW-0813">Transport</keyword>
<evidence type="ECO:0000256" key="2">
    <source>
        <dbReference type="ARBA" id="ARBA00009477"/>
    </source>
</evidence>
<dbReference type="InterPro" id="IPR006143">
    <property type="entry name" value="RND_pump_MFP"/>
</dbReference>
<evidence type="ECO:0000256" key="3">
    <source>
        <dbReference type="ARBA" id="ARBA00022448"/>
    </source>
</evidence>
<dbReference type="InterPro" id="IPR058624">
    <property type="entry name" value="MdtA-like_HH"/>
</dbReference>
<protein>
    <submittedName>
        <fullName evidence="8">RND family efflux transporter MFP subunit</fullName>
    </submittedName>
</protein>
<evidence type="ECO:0000256" key="4">
    <source>
        <dbReference type="SAM" id="SignalP"/>
    </source>
</evidence>
<feature type="domain" description="Multidrug resistance protein MdtA-like alpha-helical hairpin" evidence="5">
    <location>
        <begin position="108"/>
        <end position="177"/>
    </location>
</feature>
<feature type="domain" description="Multidrug resistance protein MdtA-like C-terminal permuted SH3" evidence="7">
    <location>
        <begin position="292"/>
        <end position="352"/>
    </location>
</feature>
<keyword evidence="4" id="KW-0732">Signal</keyword>
<dbReference type="PANTHER" id="PTHR30469">
    <property type="entry name" value="MULTIDRUG RESISTANCE PROTEIN MDTA"/>
    <property type="match status" value="1"/>
</dbReference>
<dbReference type="EMBL" id="JAVIZC010000003">
    <property type="protein sequence ID" value="MDR6103341.1"/>
    <property type="molecule type" value="Genomic_DNA"/>
</dbReference>
<dbReference type="Gene3D" id="1.10.287.470">
    <property type="entry name" value="Helix hairpin bin"/>
    <property type="match status" value="1"/>
</dbReference>
<dbReference type="SUPFAM" id="SSF111369">
    <property type="entry name" value="HlyD-like secretion proteins"/>
    <property type="match status" value="1"/>
</dbReference>
<sequence length="368" mass="39405">MKQPPMKQPPMKQILSVLLIASAGFLTACSQKEDGGEPDLRQVRVVTVENSQVVSGGAVTGEIRARVETDLSFRVGGKIIDRQVDVGDHVRAGQVLARIDAEEQQADMAVAEANLEAAVAQRIQAELAFARQQKLFETQVTPRSALDQAQEALSTAQGSERAAEAQLGSAKEALSYTELKADQDGVITARNAEVGQVAQAASAIFTLAQDGPRDAIFEVVETLFLGREIQPEVKITLLTDPERQVIAKVREISPTIDSSTGTVKVKVGLGVDVPMPLGAAVQGNFLYEPQAAMVLPWSAMSSKDGKPAVWVVDPASSKVALRVIEVEDYETGHFIVKQGLKPGESVVAEGAKFLRPDEKVAFEKVAAR</sequence>
<evidence type="ECO:0000259" key="6">
    <source>
        <dbReference type="Pfam" id="PF25917"/>
    </source>
</evidence>
<dbReference type="PROSITE" id="PS51257">
    <property type="entry name" value="PROKAR_LIPOPROTEIN"/>
    <property type="match status" value="1"/>
</dbReference>
<evidence type="ECO:0000259" key="5">
    <source>
        <dbReference type="Pfam" id="PF25876"/>
    </source>
</evidence>
<dbReference type="Pfam" id="PF25876">
    <property type="entry name" value="HH_MFP_RND"/>
    <property type="match status" value="1"/>
</dbReference>
<dbReference type="GO" id="GO:0015562">
    <property type="term" value="F:efflux transmembrane transporter activity"/>
    <property type="evidence" value="ECO:0007669"/>
    <property type="project" value="TreeGrafter"/>
</dbReference>
<evidence type="ECO:0000256" key="1">
    <source>
        <dbReference type="ARBA" id="ARBA00004196"/>
    </source>
</evidence>
<dbReference type="Gene3D" id="2.40.30.170">
    <property type="match status" value="1"/>
</dbReference>
<dbReference type="Gene3D" id="2.40.50.100">
    <property type="match status" value="1"/>
</dbReference>
<dbReference type="GO" id="GO:1990281">
    <property type="term" value="C:efflux pump complex"/>
    <property type="evidence" value="ECO:0007669"/>
    <property type="project" value="TreeGrafter"/>
</dbReference>
<dbReference type="NCBIfam" id="TIGR01730">
    <property type="entry name" value="RND_mfp"/>
    <property type="match status" value="1"/>
</dbReference>
<dbReference type="InterPro" id="IPR058625">
    <property type="entry name" value="MdtA-like_BSH"/>
</dbReference>
<organism evidence="8 9">
    <name type="scientific">Agrobacterium larrymoorei</name>
    <dbReference type="NCBI Taxonomy" id="160699"/>
    <lineage>
        <taxon>Bacteria</taxon>
        <taxon>Pseudomonadati</taxon>
        <taxon>Pseudomonadota</taxon>
        <taxon>Alphaproteobacteria</taxon>
        <taxon>Hyphomicrobiales</taxon>
        <taxon>Rhizobiaceae</taxon>
        <taxon>Rhizobium/Agrobacterium group</taxon>
        <taxon>Agrobacterium</taxon>
    </lineage>
</organism>
<evidence type="ECO:0000313" key="9">
    <source>
        <dbReference type="Proteomes" id="UP001255601"/>
    </source>
</evidence>
<dbReference type="PANTHER" id="PTHR30469:SF38">
    <property type="entry name" value="HLYD FAMILY SECRETION PROTEIN"/>
    <property type="match status" value="1"/>
</dbReference>
<gene>
    <name evidence="8" type="ORF">QE369_003538</name>
</gene>
<evidence type="ECO:0000259" key="7">
    <source>
        <dbReference type="Pfam" id="PF25967"/>
    </source>
</evidence>
<proteinExistence type="inferred from homology"/>
<dbReference type="InterPro" id="IPR058627">
    <property type="entry name" value="MdtA-like_C"/>
</dbReference>
<feature type="chain" id="PRO_5042532937" evidence="4">
    <location>
        <begin position="29"/>
        <end position="368"/>
    </location>
</feature>
<feature type="signal peptide" evidence="4">
    <location>
        <begin position="1"/>
        <end position="28"/>
    </location>
</feature>
<feature type="domain" description="Multidrug resistance protein MdtA-like barrel-sandwich hybrid" evidence="6">
    <location>
        <begin position="71"/>
        <end position="204"/>
    </location>
</feature>
<accession>A0AAJ2BI16</accession>
<name>A0AAJ2BI16_9HYPH</name>
<comment type="similarity">
    <text evidence="2">Belongs to the membrane fusion protein (MFP) (TC 8.A.1) family.</text>
</comment>